<dbReference type="GO" id="GO:0016491">
    <property type="term" value="F:oxidoreductase activity"/>
    <property type="evidence" value="ECO:0007669"/>
    <property type="project" value="UniProtKB-KW"/>
</dbReference>
<evidence type="ECO:0000313" key="15">
    <source>
        <dbReference type="Proteomes" id="UP001344447"/>
    </source>
</evidence>
<dbReference type="PIRSF" id="PIRSF000362">
    <property type="entry name" value="FNR"/>
    <property type="match status" value="1"/>
</dbReference>
<organism evidence="14 15">
    <name type="scientific">Dictyostelium firmibasis</name>
    <dbReference type="NCBI Taxonomy" id="79012"/>
    <lineage>
        <taxon>Eukaryota</taxon>
        <taxon>Amoebozoa</taxon>
        <taxon>Evosea</taxon>
        <taxon>Eumycetozoa</taxon>
        <taxon>Dictyostelia</taxon>
        <taxon>Dictyosteliales</taxon>
        <taxon>Dictyosteliaceae</taxon>
        <taxon>Dictyostelium</taxon>
    </lineage>
</organism>
<sequence length="514" mass="57579">MFNVLINKSSKFVGVDSSINSKTIRLFCSINQVKKASFNLCIIGSGPAGLYTAAKVHRQIPHANITILEKLPYPFGLVRSGISPDHQNEKKVKNTLEKVLLEHPHQIQFIGNVDIEKDIKFEYIQNNFHAVVLACGIEGDKKLGIPGESTLKNVYFAREFIGWLNGNLKDQHKQFDLSNENLAIVGQGNVALDVARLLLKKNSDELKKTDITSTSFDKINKSNVKNIHIIGRRGPLEVSFTNKEIREILNLPNVNTFINDISTLDVSEEEISKLERAKKRTFELFKQHLKPFDKEISENGNMNLIFHFLRSPVELMGGNGDGEDGSMTLSKIKLEKNKLIIDEKTQQKKAIGSGEFEIIECSSLFRSIGYTGTKQFPTVPFDFNSVSIPNRYGKVLEETKSDKFIDGLYVSGWLKGGPSGSIPNISANSEETASMIHQDYEANQFNSNNNTGKNCDGGHNSITSLLQPNHKIINFNDYKKIESEEVKRGKEKGKLLEKIIVFDELKNIINSSSS</sequence>
<dbReference type="InterPro" id="IPR023753">
    <property type="entry name" value="FAD/NAD-binding_dom"/>
</dbReference>
<dbReference type="EC" id="1.18.1.6" evidence="10"/>
<dbReference type="PANTHER" id="PTHR48467">
    <property type="entry name" value="GLUTAMATE SYNTHASE 1 [NADH], CHLOROPLASTIC-LIKE"/>
    <property type="match status" value="1"/>
</dbReference>
<comment type="caution">
    <text evidence="14">The sequence shown here is derived from an EMBL/GenBank/DDBJ whole genome shotgun (WGS) entry which is preliminary data.</text>
</comment>
<keyword evidence="8 10" id="KW-0560">Oxidoreductase</keyword>
<feature type="binding site" evidence="11">
    <location>
        <position position="69"/>
    </location>
    <ligand>
        <name>FAD</name>
        <dbReference type="ChEBI" id="CHEBI:57692"/>
    </ligand>
</feature>
<evidence type="ECO:0000256" key="1">
    <source>
        <dbReference type="ARBA" id="ARBA00001974"/>
    </source>
</evidence>
<evidence type="ECO:0000256" key="9">
    <source>
        <dbReference type="ARBA" id="ARBA00048933"/>
    </source>
</evidence>
<evidence type="ECO:0000256" key="12">
    <source>
        <dbReference type="PIRSR" id="PIRSR000362-2"/>
    </source>
</evidence>
<dbReference type="Proteomes" id="UP001344447">
    <property type="component" value="Unassembled WGS sequence"/>
</dbReference>
<evidence type="ECO:0000313" key="14">
    <source>
        <dbReference type="EMBL" id="KAK5578353.1"/>
    </source>
</evidence>
<feature type="binding site" evidence="11">
    <location>
        <position position="77"/>
    </location>
    <ligand>
        <name>FAD</name>
        <dbReference type="ChEBI" id="CHEBI:57692"/>
    </ligand>
</feature>
<keyword evidence="3" id="KW-0813">Transport</keyword>
<keyword evidence="15" id="KW-1185">Reference proteome</keyword>
<keyword evidence="4 10" id="KW-0285">Flavoprotein</keyword>
<dbReference type="SUPFAM" id="SSF51971">
    <property type="entry name" value="Nucleotide-binding domain"/>
    <property type="match status" value="1"/>
</dbReference>
<dbReference type="InterPro" id="IPR036188">
    <property type="entry name" value="FAD/NAD-bd_sf"/>
</dbReference>
<name>A0AAN7TZ34_9MYCE</name>
<keyword evidence="7" id="KW-0249">Electron transport</keyword>
<dbReference type="EMBL" id="JAVFKY010000003">
    <property type="protein sequence ID" value="KAK5578353.1"/>
    <property type="molecule type" value="Genomic_DNA"/>
</dbReference>
<feature type="binding site" evidence="11">
    <location>
        <position position="48"/>
    </location>
    <ligand>
        <name>FAD</name>
        <dbReference type="ChEBI" id="CHEBI:57692"/>
    </ligand>
</feature>
<evidence type="ECO:0000256" key="4">
    <source>
        <dbReference type="ARBA" id="ARBA00022630"/>
    </source>
</evidence>
<evidence type="ECO:0000259" key="13">
    <source>
        <dbReference type="Pfam" id="PF07992"/>
    </source>
</evidence>
<feature type="binding site" evidence="11">
    <location>
        <begin position="420"/>
        <end position="422"/>
    </location>
    <ligand>
        <name>FAD</name>
        <dbReference type="ChEBI" id="CHEBI:57692"/>
    </ligand>
</feature>
<evidence type="ECO:0000256" key="10">
    <source>
        <dbReference type="PIRNR" id="PIRNR000362"/>
    </source>
</evidence>
<feature type="binding site" evidence="12">
    <location>
        <position position="244"/>
    </location>
    <ligand>
        <name>NADP(+)</name>
        <dbReference type="ChEBI" id="CHEBI:58349"/>
    </ligand>
</feature>
<dbReference type="Pfam" id="PF07992">
    <property type="entry name" value="Pyr_redox_2"/>
    <property type="match status" value="1"/>
</dbReference>
<dbReference type="InterPro" id="IPR055275">
    <property type="entry name" value="Ferredox_Rdtase"/>
</dbReference>
<comment type="similarity">
    <text evidence="2 10">Belongs to the ferredoxin--NADP reductase type 1 family.</text>
</comment>
<evidence type="ECO:0000256" key="8">
    <source>
        <dbReference type="ARBA" id="ARBA00023002"/>
    </source>
</evidence>
<dbReference type="GO" id="GO:0005739">
    <property type="term" value="C:mitochondrion"/>
    <property type="evidence" value="ECO:0007669"/>
    <property type="project" value="UniProtKB-SubCell"/>
</dbReference>
<dbReference type="AlphaFoldDB" id="A0AAN7TZ34"/>
<dbReference type="PANTHER" id="PTHR48467:SF1">
    <property type="entry name" value="GLUTAMATE SYNTHASE 1 [NADH], CHLOROPLASTIC-LIKE"/>
    <property type="match status" value="1"/>
</dbReference>
<proteinExistence type="inferred from homology"/>
<keyword evidence="6 10" id="KW-0521">NADP</keyword>
<comment type="cofactor">
    <cofactor evidence="1 10 11">
        <name>FAD</name>
        <dbReference type="ChEBI" id="CHEBI:57692"/>
    </cofactor>
</comment>
<evidence type="ECO:0000256" key="7">
    <source>
        <dbReference type="ARBA" id="ARBA00022982"/>
    </source>
</evidence>
<evidence type="ECO:0000256" key="5">
    <source>
        <dbReference type="ARBA" id="ARBA00022827"/>
    </source>
</evidence>
<feature type="binding site" evidence="12">
    <location>
        <begin position="232"/>
        <end position="233"/>
    </location>
    <ligand>
        <name>NADP(+)</name>
        <dbReference type="ChEBI" id="CHEBI:58349"/>
    </ligand>
</feature>
<evidence type="ECO:0000256" key="3">
    <source>
        <dbReference type="ARBA" id="ARBA00022448"/>
    </source>
</evidence>
<dbReference type="Gene3D" id="3.40.50.720">
    <property type="entry name" value="NAD(P)-binding Rossmann-like Domain"/>
    <property type="match status" value="1"/>
</dbReference>
<protein>
    <recommendedName>
        <fullName evidence="10">NADPH:adrenodoxin oxidoreductase, mitochondrial</fullName>
        <ecNumber evidence="10">1.18.1.6</ecNumber>
    </recommendedName>
</protein>
<keyword evidence="5 10" id="KW-0274">FAD</keyword>
<feature type="binding site" evidence="12">
    <location>
        <begin position="187"/>
        <end position="190"/>
    </location>
    <ligand>
        <name>NADP(+)</name>
        <dbReference type="ChEBI" id="CHEBI:58349"/>
    </ligand>
</feature>
<dbReference type="Gene3D" id="3.50.50.60">
    <property type="entry name" value="FAD/NAD(P)-binding domain"/>
    <property type="match status" value="1"/>
</dbReference>
<dbReference type="PRINTS" id="PR00419">
    <property type="entry name" value="ADXRDTASE"/>
</dbReference>
<dbReference type="InterPro" id="IPR021163">
    <property type="entry name" value="Ferredox_Rdtase_adrenod"/>
</dbReference>
<comment type="catalytic activity">
    <reaction evidence="9 10">
        <text>2 reduced [adrenodoxin] + NADP(+) + H(+) = 2 oxidized [adrenodoxin] + NADPH</text>
        <dbReference type="Rhea" id="RHEA:42312"/>
        <dbReference type="Rhea" id="RHEA-COMP:9998"/>
        <dbReference type="Rhea" id="RHEA-COMP:9999"/>
        <dbReference type="ChEBI" id="CHEBI:15378"/>
        <dbReference type="ChEBI" id="CHEBI:33737"/>
        <dbReference type="ChEBI" id="CHEBI:33738"/>
        <dbReference type="ChEBI" id="CHEBI:57783"/>
        <dbReference type="ChEBI" id="CHEBI:58349"/>
        <dbReference type="EC" id="1.18.1.6"/>
    </reaction>
</comment>
<evidence type="ECO:0000256" key="6">
    <source>
        <dbReference type="ARBA" id="ARBA00022857"/>
    </source>
</evidence>
<evidence type="ECO:0000256" key="11">
    <source>
        <dbReference type="PIRSR" id="PIRSR000362-1"/>
    </source>
</evidence>
<gene>
    <name evidence="14" type="ORF">RB653_008023</name>
</gene>
<accession>A0AAN7TZ34</accession>
<comment type="subcellular location">
    <subcellularLocation>
        <location evidence="10">Mitochondrion</location>
    </subcellularLocation>
</comment>
<feature type="binding site" evidence="12">
    <location>
        <position position="420"/>
    </location>
    <ligand>
        <name>NADP(+)</name>
        <dbReference type="ChEBI" id="CHEBI:58349"/>
    </ligand>
</feature>
<keyword evidence="10" id="KW-0496">Mitochondrion</keyword>
<feature type="binding site" evidence="11">
    <location>
        <position position="413"/>
    </location>
    <ligand>
        <name>FAD</name>
        <dbReference type="ChEBI" id="CHEBI:57692"/>
    </ligand>
</feature>
<feature type="binding site" evidence="11">
    <location>
        <position position="115"/>
    </location>
    <ligand>
        <name>FAD</name>
        <dbReference type="ChEBI" id="CHEBI:57692"/>
    </ligand>
</feature>
<dbReference type="FunFam" id="3.50.50.60:FF:000229">
    <property type="entry name" value="NADPH:adrenodoxin oxidoreductase, mitochondrial"/>
    <property type="match status" value="1"/>
</dbReference>
<reference evidence="14 15" key="1">
    <citation type="submission" date="2023-11" db="EMBL/GenBank/DDBJ databases">
        <title>Dfirmibasis_genome.</title>
        <authorList>
            <person name="Edelbroek B."/>
            <person name="Kjellin J."/>
            <person name="Jerlstrom-Hultqvist J."/>
            <person name="Soderbom F."/>
        </authorList>
    </citation>
    <scope>NUCLEOTIDE SEQUENCE [LARGE SCALE GENOMIC DNA]</scope>
    <source>
        <strain evidence="14 15">TNS-C-14</strain>
    </source>
</reference>
<feature type="domain" description="FAD/NAD(P)-binding" evidence="13">
    <location>
        <begin position="39"/>
        <end position="249"/>
    </location>
</feature>
<evidence type="ECO:0000256" key="2">
    <source>
        <dbReference type="ARBA" id="ARBA00008312"/>
    </source>
</evidence>